<evidence type="ECO:0000313" key="6">
    <source>
        <dbReference type="Proteomes" id="UP000008075"/>
    </source>
</evidence>
<dbReference type="AlphaFoldDB" id="D3VJE5"/>
<evidence type="ECO:0000256" key="2">
    <source>
        <dbReference type="ARBA" id="ARBA00023125"/>
    </source>
</evidence>
<dbReference type="Gene3D" id="1.20.120.530">
    <property type="entry name" value="GntR ligand-binding domain-like"/>
    <property type="match status" value="1"/>
</dbReference>
<keyword evidence="3" id="KW-0804">Transcription</keyword>
<keyword evidence="2" id="KW-0238">DNA-binding</keyword>
<protein>
    <recommendedName>
        <fullName evidence="4">HTH gntR-type domain-containing protein</fullName>
    </recommendedName>
</protein>
<dbReference type="SUPFAM" id="SSF48008">
    <property type="entry name" value="GntR ligand-binding domain-like"/>
    <property type="match status" value="1"/>
</dbReference>
<evidence type="ECO:0000256" key="1">
    <source>
        <dbReference type="ARBA" id="ARBA00023015"/>
    </source>
</evidence>
<proteinExistence type="predicted"/>
<keyword evidence="1" id="KW-0805">Transcription regulation</keyword>
<dbReference type="Proteomes" id="UP000008075">
    <property type="component" value="Chromosome"/>
</dbReference>
<dbReference type="InterPro" id="IPR000524">
    <property type="entry name" value="Tscrpt_reg_HTH_GntR"/>
</dbReference>
<keyword evidence="6" id="KW-1185">Reference proteome</keyword>
<dbReference type="Pfam" id="PF07729">
    <property type="entry name" value="FCD"/>
    <property type="match status" value="1"/>
</dbReference>
<dbReference type="GO" id="GO:0003700">
    <property type="term" value="F:DNA-binding transcription factor activity"/>
    <property type="evidence" value="ECO:0007669"/>
    <property type="project" value="InterPro"/>
</dbReference>
<dbReference type="InterPro" id="IPR011711">
    <property type="entry name" value="GntR_C"/>
</dbReference>
<dbReference type="PANTHER" id="PTHR43537">
    <property type="entry name" value="TRANSCRIPTIONAL REGULATOR, GNTR FAMILY"/>
    <property type="match status" value="1"/>
</dbReference>
<evidence type="ECO:0000256" key="3">
    <source>
        <dbReference type="ARBA" id="ARBA00023163"/>
    </source>
</evidence>
<sequence length="223" mass="25193">MTMKKDHTPQILSKKIAETIRNKLVTGELLPGQQLSEAALSKQLEISRNTLREVFRLLTQEGLLKHEPNRGVFVATPDIGSILDIYRVRQLIECQALIQAYSMHPSVAKMTEAIEIAQQCRDKKDWVGAGTANMCFHAAIVELTDSERLIAFYRNISAELRLAFGILNNPELLYAPYIDKNAHILELINSGQNELAAKKMKSYLELSERTILAAYARKNNQEL</sequence>
<accession>D3VJE5</accession>
<dbReference type="HOGENOM" id="CLU_017584_5_5_6"/>
<gene>
    <name evidence="5" type="ordered locus">XNC1_0630</name>
</gene>
<dbReference type="PANTHER" id="PTHR43537:SF45">
    <property type="entry name" value="GNTR FAMILY REGULATORY PROTEIN"/>
    <property type="match status" value="1"/>
</dbReference>
<dbReference type="InterPro" id="IPR036388">
    <property type="entry name" value="WH-like_DNA-bd_sf"/>
</dbReference>
<dbReference type="Pfam" id="PF00392">
    <property type="entry name" value="GntR"/>
    <property type="match status" value="1"/>
</dbReference>
<dbReference type="PRINTS" id="PR00035">
    <property type="entry name" value="HTHGNTR"/>
</dbReference>
<evidence type="ECO:0000259" key="4">
    <source>
        <dbReference type="PROSITE" id="PS50949"/>
    </source>
</evidence>
<organism evidence="5 6">
    <name type="scientific">Xenorhabdus nematophila (strain ATCC 19061 / DSM 3370 / CCUG 14189 / LMG 1036 / NCIMB 9965 / AN6)</name>
    <dbReference type="NCBI Taxonomy" id="406817"/>
    <lineage>
        <taxon>Bacteria</taxon>
        <taxon>Pseudomonadati</taxon>
        <taxon>Pseudomonadota</taxon>
        <taxon>Gammaproteobacteria</taxon>
        <taxon>Enterobacterales</taxon>
        <taxon>Morganellaceae</taxon>
        <taxon>Xenorhabdus</taxon>
    </lineage>
</organism>
<dbReference type="InterPro" id="IPR036390">
    <property type="entry name" value="WH_DNA-bd_sf"/>
</dbReference>
<dbReference type="CDD" id="cd07377">
    <property type="entry name" value="WHTH_GntR"/>
    <property type="match status" value="1"/>
</dbReference>
<feature type="domain" description="HTH gntR-type" evidence="4">
    <location>
        <begin position="10"/>
        <end position="77"/>
    </location>
</feature>
<evidence type="ECO:0000313" key="5">
    <source>
        <dbReference type="EMBL" id="CBJ88701.1"/>
    </source>
</evidence>
<dbReference type="SMART" id="SM00345">
    <property type="entry name" value="HTH_GNTR"/>
    <property type="match status" value="1"/>
</dbReference>
<dbReference type="EMBL" id="FN667742">
    <property type="protein sequence ID" value="CBJ88701.1"/>
    <property type="molecule type" value="Genomic_DNA"/>
</dbReference>
<dbReference type="eggNOG" id="COG1802">
    <property type="taxonomic scope" value="Bacteria"/>
</dbReference>
<dbReference type="GO" id="GO:0003677">
    <property type="term" value="F:DNA binding"/>
    <property type="evidence" value="ECO:0007669"/>
    <property type="project" value="UniProtKB-KW"/>
</dbReference>
<dbReference type="PROSITE" id="PS50949">
    <property type="entry name" value="HTH_GNTR"/>
    <property type="match status" value="1"/>
</dbReference>
<dbReference type="SMART" id="SM00895">
    <property type="entry name" value="FCD"/>
    <property type="match status" value="1"/>
</dbReference>
<reference evidence="5 6" key="1">
    <citation type="journal article" date="2011" name="PLoS ONE">
        <title>The entomopathogenic bacterial endosymbionts xenorhabdus and photorhabdus: convergent lifestyles from divergent genomes.</title>
        <authorList>
            <person name="Chaston J.M."/>
            <person name="Suen G."/>
            <person name="Tucker S.L."/>
            <person name="Andersen A.W."/>
            <person name="Bhasin A."/>
            <person name="Bode E."/>
            <person name="Bode H.B."/>
            <person name="Brachmann A.O."/>
            <person name="Cowles C.E."/>
            <person name="Cowles K.N."/>
            <person name="Darby C."/>
            <person name="de Leon L."/>
            <person name="Drace K."/>
            <person name="Du Z."/>
            <person name="Givaudan A."/>
            <person name="Herbert Tran E.E."/>
            <person name="Jewell K.A."/>
            <person name="Knack J.J."/>
            <person name="Krasomil-Osterfeld K.C."/>
            <person name="Kukor R."/>
            <person name="Lanois A."/>
            <person name="Latreille P."/>
            <person name="Leimgruber N.K."/>
            <person name="Lipke C.M."/>
            <person name="Liu R."/>
            <person name="Lu X."/>
            <person name="Martens E.C."/>
            <person name="Marri P.R."/>
            <person name="Medigue C."/>
            <person name="Menard M.L."/>
            <person name="Miller N.M."/>
            <person name="Morales-Soto N."/>
            <person name="Norton S."/>
            <person name="Ogier J.C."/>
            <person name="Orchard S.S."/>
            <person name="Park D."/>
            <person name="Park Y."/>
            <person name="Qurollo B.A."/>
            <person name="Sugar D.R."/>
            <person name="Richards G.R."/>
            <person name="Rouy Z."/>
            <person name="Slominski B."/>
            <person name="Slominski K."/>
            <person name="Snyder H."/>
            <person name="Tjaden B.C."/>
            <person name="van der Hoeven R."/>
            <person name="Welch R.D."/>
            <person name="Wheeler C."/>
            <person name="Xiang B."/>
            <person name="Barbazuk B."/>
            <person name="Gaudriault S."/>
            <person name="Goodner B."/>
            <person name="Slater S.C."/>
            <person name="Forst S."/>
            <person name="Goldman B.S."/>
            <person name="Goodrich-Blair H."/>
        </authorList>
    </citation>
    <scope>NUCLEOTIDE SEQUENCE [LARGE SCALE GENOMIC DNA]</scope>
    <source>
        <strain evidence="6">ATCC 19061 / DSM 3370 / CCUG 14189 / LMG 1036 / NCIMB 9965 / AN6</strain>
    </source>
</reference>
<dbReference type="Gene3D" id="1.10.10.10">
    <property type="entry name" value="Winged helix-like DNA-binding domain superfamily/Winged helix DNA-binding domain"/>
    <property type="match status" value="1"/>
</dbReference>
<dbReference type="STRING" id="406817.XNC1_0630"/>
<dbReference type="KEGG" id="xne:XNC1_0630"/>
<name>D3VJE5_XENNA</name>
<dbReference type="SUPFAM" id="SSF46785">
    <property type="entry name" value="Winged helix' DNA-binding domain"/>
    <property type="match status" value="1"/>
</dbReference>
<dbReference type="InterPro" id="IPR008920">
    <property type="entry name" value="TF_FadR/GntR_C"/>
</dbReference>